<sequence>MAWTKSTRIIVMLVIDIAFFIIELGVGIWVGSLALMADAFHMLNDIISLLVGLWAVKAAQKSSSDKYSFGWLRAEILGAFFNAVFLIALCLSIILEAITRFVNIATITNPQLILIVGCLGLASNIVGFFVLGGHGHSHGPEEHAHGHEGHDHGDDVRTAEEGQMGAVDISSADLADETGRVGDVLPEAVVSRATRTPRRSTDSGRERLAKFTSSDETASTSKGSDPSLSLGRYNSNKSPRNKRPKVRSSSITSRLASDINIHPASFRQEIIEASRNSLDDIQSADDFESPGPSSPAGEQAEPNEHSPLRSSPSDGLKPAGGNGYGYQAIRQDSWHVGHNHNKPRKDGSGGHGHNHADLGMRAMVLHVIGDALGNVGVIISALIIWLTDSPNRFYADPAVSLFITLIILRSAVPLTSATAKILLQATPDHLDVNDIKEDIQNIPGVVSCHHVHIWQLSDSQIIASLHIQVAFHISAEGGAARYMQVSQAVRKCLHAYGIHSATIQPEFCLERAHDHGDANGGGGDGDSTARATPVDVCLLECVDDCVGKSCCSTKSPPPTLSGGQHGGGGSRGSVSQGSSSHGHAHPDGSHDHSHDGHAH</sequence>
<feature type="transmembrane region" description="Helical" evidence="9">
    <location>
        <begin position="39"/>
        <end position="56"/>
    </location>
</feature>
<keyword evidence="5" id="KW-0862">Zinc</keyword>
<evidence type="ECO:0000256" key="4">
    <source>
        <dbReference type="ARBA" id="ARBA00022692"/>
    </source>
</evidence>
<evidence type="ECO:0000313" key="13">
    <source>
        <dbReference type="Proteomes" id="UP000091956"/>
    </source>
</evidence>
<dbReference type="Proteomes" id="UP000091956">
    <property type="component" value="Unassembled WGS sequence"/>
</dbReference>
<dbReference type="GeneID" id="28843283"/>
<evidence type="ECO:0000256" key="1">
    <source>
        <dbReference type="ARBA" id="ARBA00004141"/>
    </source>
</evidence>
<dbReference type="InterPro" id="IPR058533">
    <property type="entry name" value="Cation_efflux_TM"/>
</dbReference>
<keyword evidence="13" id="KW-1185">Reference proteome</keyword>
<dbReference type="GO" id="GO:0005385">
    <property type="term" value="F:zinc ion transmembrane transporter activity"/>
    <property type="evidence" value="ECO:0007669"/>
    <property type="project" value="TreeGrafter"/>
</dbReference>
<feature type="region of interest" description="Disordered" evidence="8">
    <location>
        <begin position="186"/>
        <end position="254"/>
    </location>
</feature>
<comment type="similarity">
    <text evidence="2">Belongs to the cation diffusion facilitator (CDF) transporter (TC 2.A.4) family. SLC30A subfamily.</text>
</comment>
<proteinExistence type="inferred from homology"/>
<reference evidence="13" key="2">
    <citation type="journal article" date="2018" name="Nat. Commun.">
        <title>Extreme sensitivity to ultraviolet light in the fungal pathogen causing white-nose syndrome of bats.</title>
        <authorList>
            <person name="Palmer J.M."/>
            <person name="Drees K.P."/>
            <person name="Foster J.T."/>
            <person name="Lindner D.L."/>
        </authorList>
    </citation>
    <scope>NUCLEOTIDE SEQUENCE [LARGE SCALE GENOMIC DNA]</scope>
    <source>
        <strain evidence="13">UAMH 10579</strain>
    </source>
</reference>
<evidence type="ECO:0000256" key="9">
    <source>
        <dbReference type="SAM" id="Phobius"/>
    </source>
</evidence>
<dbReference type="InterPro" id="IPR036837">
    <property type="entry name" value="Cation_efflux_CTD_sf"/>
</dbReference>
<protein>
    <recommendedName>
        <fullName evidence="14">Zinc homeostasis factor 1</fullName>
    </recommendedName>
</protein>
<feature type="transmembrane region" description="Helical" evidence="9">
    <location>
        <begin position="111"/>
        <end position="131"/>
    </location>
</feature>
<dbReference type="Gene3D" id="3.30.70.1350">
    <property type="entry name" value="Cation efflux protein, cytoplasmic domain"/>
    <property type="match status" value="1"/>
</dbReference>
<feature type="region of interest" description="Disordered" evidence="8">
    <location>
        <begin position="555"/>
        <end position="599"/>
    </location>
</feature>
<dbReference type="Pfam" id="PF01545">
    <property type="entry name" value="Cation_efflux"/>
    <property type="match status" value="2"/>
</dbReference>
<dbReference type="InterPro" id="IPR027470">
    <property type="entry name" value="Cation_efflux_CTD"/>
</dbReference>
<feature type="compositionally biased region" description="Polar residues" evidence="8">
    <location>
        <begin position="211"/>
        <end position="238"/>
    </location>
</feature>
<reference evidence="12 13" key="1">
    <citation type="submission" date="2016-03" db="EMBL/GenBank/DDBJ databases">
        <title>Comparative genomics of Pseudogymnoascus destructans, the fungus causing white-nose syndrome of bats.</title>
        <authorList>
            <person name="Palmer J.M."/>
            <person name="Drees K.P."/>
            <person name="Foster J.T."/>
            <person name="Lindner D.L."/>
        </authorList>
    </citation>
    <scope>NUCLEOTIDE SEQUENCE [LARGE SCALE GENOMIC DNA]</scope>
    <source>
        <strain evidence="12 13">UAMH 10579</strain>
    </source>
</reference>
<evidence type="ECO:0000256" key="2">
    <source>
        <dbReference type="ARBA" id="ARBA00008873"/>
    </source>
</evidence>
<dbReference type="PANTHER" id="PTHR45820">
    <property type="entry name" value="FI23527P1"/>
    <property type="match status" value="1"/>
</dbReference>
<organism evidence="12 13">
    <name type="scientific">Pseudogymnoascus verrucosus</name>
    <dbReference type="NCBI Taxonomy" id="342668"/>
    <lineage>
        <taxon>Eukaryota</taxon>
        <taxon>Fungi</taxon>
        <taxon>Dikarya</taxon>
        <taxon>Ascomycota</taxon>
        <taxon>Pezizomycotina</taxon>
        <taxon>Leotiomycetes</taxon>
        <taxon>Thelebolales</taxon>
        <taxon>Thelebolaceae</taxon>
        <taxon>Pseudogymnoascus</taxon>
    </lineage>
</organism>
<comment type="subcellular location">
    <subcellularLocation>
        <location evidence="1">Membrane</location>
        <topology evidence="1">Multi-pass membrane protein</topology>
    </subcellularLocation>
</comment>
<evidence type="ECO:0000256" key="3">
    <source>
        <dbReference type="ARBA" id="ARBA00022448"/>
    </source>
</evidence>
<evidence type="ECO:0000259" key="11">
    <source>
        <dbReference type="Pfam" id="PF16916"/>
    </source>
</evidence>
<dbReference type="FunFam" id="1.20.1510.10:FF:000021">
    <property type="entry name" value="Solute carrier family 30 (Zinc transporter), member 1"/>
    <property type="match status" value="1"/>
</dbReference>
<evidence type="ECO:0000256" key="7">
    <source>
        <dbReference type="ARBA" id="ARBA00023136"/>
    </source>
</evidence>
<feature type="transmembrane region" description="Helical" evidence="9">
    <location>
        <begin position="9"/>
        <end position="33"/>
    </location>
</feature>
<name>A0A1B8G7Y0_9PEZI</name>
<feature type="domain" description="Cation efflux protein transmembrane" evidence="10">
    <location>
        <begin position="352"/>
        <end position="423"/>
    </location>
</feature>
<dbReference type="PANTHER" id="PTHR45820:SF4">
    <property type="entry name" value="ZINC TRANSPORTER 63C, ISOFORM F"/>
    <property type="match status" value="1"/>
</dbReference>
<feature type="compositionally biased region" description="Basic and acidic residues" evidence="8">
    <location>
        <begin position="199"/>
        <end position="209"/>
    </location>
</feature>
<keyword evidence="6 9" id="KW-1133">Transmembrane helix</keyword>
<feature type="transmembrane region" description="Helical" evidence="9">
    <location>
        <begin position="76"/>
        <end position="99"/>
    </location>
</feature>
<keyword evidence="3" id="KW-0813">Transport</keyword>
<evidence type="ECO:0000313" key="12">
    <source>
        <dbReference type="EMBL" id="OBT91936.1"/>
    </source>
</evidence>
<dbReference type="SUPFAM" id="SSF161111">
    <property type="entry name" value="Cation efflux protein transmembrane domain-like"/>
    <property type="match status" value="1"/>
</dbReference>
<feature type="transmembrane region" description="Helical" evidence="9">
    <location>
        <begin position="363"/>
        <end position="387"/>
    </location>
</feature>
<dbReference type="STRING" id="342668.A0A1B8G7Y0"/>
<evidence type="ECO:0008006" key="14">
    <source>
        <dbReference type="Google" id="ProtNLM"/>
    </source>
</evidence>
<dbReference type="NCBIfam" id="TIGR01297">
    <property type="entry name" value="CDF"/>
    <property type="match status" value="2"/>
</dbReference>
<feature type="compositionally biased region" description="Low complexity" evidence="8">
    <location>
        <begin position="572"/>
        <end position="581"/>
    </location>
</feature>
<dbReference type="RefSeq" id="XP_018125669.1">
    <property type="nucleotide sequence ID" value="XM_018279304.2"/>
</dbReference>
<dbReference type="Gene3D" id="1.20.1510.10">
    <property type="entry name" value="Cation efflux protein transmembrane domain"/>
    <property type="match status" value="2"/>
</dbReference>
<feature type="region of interest" description="Disordered" evidence="8">
    <location>
        <begin position="282"/>
        <end position="322"/>
    </location>
</feature>
<evidence type="ECO:0000256" key="6">
    <source>
        <dbReference type="ARBA" id="ARBA00022989"/>
    </source>
</evidence>
<evidence type="ECO:0000256" key="8">
    <source>
        <dbReference type="SAM" id="MobiDB-lite"/>
    </source>
</evidence>
<feature type="domain" description="Cation efflux protein cytoplasmic" evidence="11">
    <location>
        <begin position="427"/>
        <end position="506"/>
    </location>
</feature>
<dbReference type="SUPFAM" id="SSF160240">
    <property type="entry name" value="Cation efflux protein cytoplasmic domain-like"/>
    <property type="match status" value="1"/>
</dbReference>
<dbReference type="GO" id="GO:0006882">
    <property type="term" value="P:intracellular zinc ion homeostasis"/>
    <property type="evidence" value="ECO:0007669"/>
    <property type="project" value="TreeGrafter"/>
</dbReference>
<feature type="transmembrane region" description="Helical" evidence="9">
    <location>
        <begin position="393"/>
        <end position="412"/>
    </location>
</feature>
<evidence type="ECO:0000259" key="10">
    <source>
        <dbReference type="Pfam" id="PF01545"/>
    </source>
</evidence>
<feature type="domain" description="Cation efflux protein transmembrane" evidence="10">
    <location>
        <begin position="9"/>
        <end position="139"/>
    </location>
</feature>
<accession>A0A1B8G7Y0</accession>
<dbReference type="InterPro" id="IPR002524">
    <property type="entry name" value="Cation_efflux"/>
</dbReference>
<evidence type="ECO:0000256" key="5">
    <source>
        <dbReference type="ARBA" id="ARBA00022833"/>
    </source>
</evidence>
<keyword evidence="4 9" id="KW-0812">Transmembrane</keyword>
<dbReference type="Pfam" id="PF16916">
    <property type="entry name" value="ZT_dimer"/>
    <property type="match status" value="1"/>
</dbReference>
<dbReference type="EMBL" id="KV460277">
    <property type="protein sequence ID" value="OBT91936.1"/>
    <property type="molecule type" value="Genomic_DNA"/>
</dbReference>
<keyword evidence="7 9" id="KW-0472">Membrane</keyword>
<dbReference type="OrthoDB" id="9944568at2759"/>
<feature type="compositionally biased region" description="Basic and acidic residues" evidence="8">
    <location>
        <begin position="584"/>
        <end position="599"/>
    </location>
</feature>
<gene>
    <name evidence="12" type="ORF">VE01_09897</name>
</gene>
<dbReference type="AlphaFoldDB" id="A0A1B8G7Y0"/>
<dbReference type="InterPro" id="IPR027469">
    <property type="entry name" value="Cation_efflux_TMD_sf"/>
</dbReference>
<dbReference type="GO" id="GO:0016020">
    <property type="term" value="C:membrane"/>
    <property type="evidence" value="ECO:0007669"/>
    <property type="project" value="UniProtKB-SubCell"/>
</dbReference>